<evidence type="ECO:0000313" key="2">
    <source>
        <dbReference type="EMBL" id="CCE56661.1"/>
    </source>
</evidence>
<feature type="compositionally biased region" description="Basic and acidic residues" evidence="1">
    <location>
        <begin position="117"/>
        <end position="128"/>
    </location>
</feature>
<accession>H2A146</accession>
<evidence type="ECO:0000256" key="1">
    <source>
        <dbReference type="SAM" id="MobiDB-lite"/>
    </source>
</evidence>
<dbReference type="Proteomes" id="UP000155106">
    <property type="component" value="Segment"/>
</dbReference>
<protein>
    <submittedName>
        <fullName evidence="2">M160 protein</fullName>
    </submittedName>
</protein>
<gene>
    <name evidence="2" type="primary">m160</name>
</gene>
<proteinExistence type="predicted"/>
<name>H2A146_MUHV1</name>
<evidence type="ECO:0000313" key="3">
    <source>
        <dbReference type="Proteomes" id="UP000155106"/>
    </source>
</evidence>
<organism evidence="2 3">
    <name type="scientific">Murid herpesvirus 1</name>
    <name type="common">MuHV-1</name>
    <name type="synonym">Mouse cytomegalovirus</name>
    <dbReference type="NCBI Taxonomy" id="10366"/>
    <lineage>
        <taxon>Viruses</taxon>
        <taxon>Duplodnaviria</taxon>
        <taxon>Heunggongvirae</taxon>
        <taxon>Peploviricota</taxon>
        <taxon>Herviviricetes</taxon>
        <taxon>Herpesvirales</taxon>
        <taxon>Orthoherpesviridae</taxon>
        <taxon>Betaherpesvirinae</taxon>
        <taxon>Muromegalovirus</taxon>
        <taxon>Muromegalovirus muridbeta1</taxon>
    </lineage>
</organism>
<feature type="region of interest" description="Disordered" evidence="1">
    <location>
        <begin position="117"/>
        <end position="138"/>
    </location>
</feature>
<dbReference type="EMBL" id="HE610451">
    <property type="protein sequence ID" value="CCE56661.1"/>
    <property type="molecule type" value="Genomic_DNA"/>
</dbReference>
<sequence>MALVTTTRLILLGCLLQIRNVIPSRRNVRSESGLELVAGVDITTFFDVTYSCNSTSGSNSYGTIQGTWLITCKNDSIQANTVLATFDSTGFHKKHPHVTGGSAKMQFIIATTPEIVHDSGKESSEEAGSKSNGPSSTLKVKPICDGNITCKIITGSDDKNAATATVQTMAPLIGTHIRNRTSTGNTDTVTLSCKPKTVCNSYNITWYNSSTATKVGAGTFSYPTSDGKTQSNTTEAVNNILKWTGESVQVSGLMWPDEEREFCLSCEARSCGLVGRGLVCDGGYRSAFHSSSSRIPVPSWYQILLVLLGVFLIT</sequence>
<reference evidence="2 3" key="1">
    <citation type="journal article" date="2013" name="Virology">
        <title>The genome of murine cytomegalovirus is shaped by purifying selection and extensive recombination.</title>
        <authorList>
            <person name="Smith L.M."/>
            <person name="McWhorter A.R."/>
            <person name="Shellam G.R."/>
            <person name="Redwood A.J."/>
        </authorList>
    </citation>
    <scope>NUCLEOTIDE SEQUENCE [LARGE SCALE GENOMIC DNA]</scope>
    <source>
        <strain evidence="2">AA18d</strain>
    </source>
</reference>
<organismHost>
    <name type="scientific">Mus musculus</name>
    <name type="common">Mouse</name>
    <dbReference type="NCBI Taxonomy" id="10090"/>
</organismHost>